<dbReference type="Proteomes" id="UP000598633">
    <property type="component" value="Unassembled WGS sequence"/>
</dbReference>
<dbReference type="CDD" id="cd02205">
    <property type="entry name" value="CBS_pair_SF"/>
    <property type="match status" value="1"/>
</dbReference>
<evidence type="ECO:0000256" key="1">
    <source>
        <dbReference type="PROSITE-ProRule" id="PRU00703"/>
    </source>
</evidence>
<dbReference type="SUPFAM" id="SSF54631">
    <property type="entry name" value="CBS-domain pair"/>
    <property type="match status" value="1"/>
</dbReference>
<dbReference type="Pfam" id="PF13189">
    <property type="entry name" value="Cytidylate_kin2"/>
    <property type="match status" value="1"/>
</dbReference>
<dbReference type="InterPro" id="IPR027417">
    <property type="entry name" value="P-loop_NTPase"/>
</dbReference>
<feature type="domain" description="CBS" evidence="3">
    <location>
        <begin position="290"/>
        <end position="360"/>
    </location>
</feature>
<protein>
    <submittedName>
        <fullName evidence="4">Cytidylate kinase family protein</fullName>
    </submittedName>
</protein>
<dbReference type="PROSITE" id="PS50914">
    <property type="entry name" value="BON"/>
    <property type="match status" value="1"/>
</dbReference>
<comment type="caution">
    <text evidence="4">The sequence shown here is derived from an EMBL/GenBank/DDBJ whole genome shotgun (WGS) entry which is preliminary data.</text>
</comment>
<feature type="domain" description="BON" evidence="2">
    <location>
        <begin position="199"/>
        <end position="268"/>
    </location>
</feature>
<accession>A0A8J7CEL0</accession>
<keyword evidence="4" id="KW-0418">Kinase</keyword>
<gene>
    <name evidence="4" type="ORF">IFJ97_03820</name>
</gene>
<dbReference type="PROSITE" id="PS51371">
    <property type="entry name" value="CBS"/>
    <property type="match status" value="1"/>
</dbReference>
<dbReference type="InterPro" id="IPR007055">
    <property type="entry name" value="BON_dom"/>
</dbReference>
<dbReference type="GO" id="GO:0016301">
    <property type="term" value="F:kinase activity"/>
    <property type="evidence" value="ECO:0007669"/>
    <property type="project" value="UniProtKB-KW"/>
</dbReference>
<name>A0A8J7CEL0_9BACT</name>
<dbReference type="EMBL" id="JACXWA010000062">
    <property type="protein sequence ID" value="MBD3870467.1"/>
    <property type="molecule type" value="Genomic_DNA"/>
</dbReference>
<dbReference type="AlphaFoldDB" id="A0A8J7CEL0"/>
<dbReference type="InterPro" id="IPR046342">
    <property type="entry name" value="CBS_dom_sf"/>
</dbReference>
<proteinExistence type="predicted"/>
<keyword evidence="4" id="KW-0808">Transferase</keyword>
<evidence type="ECO:0000259" key="2">
    <source>
        <dbReference type="PROSITE" id="PS50914"/>
    </source>
</evidence>
<sequence length="475" mass="52756">MPIITISRGSCSGGARLADELHRVLGWDVLSQEDVSTAAAKTYRMTEQELFRGLYLPANFFERFTHRKTRYLLATQATVTELLADGNGIYHGLAGQFLFADLCNAFKVRIVAPMSYRIETAMQRFGLKKDEARRHIKDADEYRSRWGRQIFHADIADADLYDLVVNLEHVSIDRAATMIAELMEGDDYQPTPQCVQDFRDFALERRVRAELFFNSPFTPEIAHVETRNSEVTLSGGKSFAASENGLIDFVAKIRGVEKVTTDHGTVGAVDIRLDPDFALSSREAKAGDVMLPPENYPHCRLTCTVREAIVALSASAVKLQDGYIMLPRYVLVLDDDDRLVGVVSRRELLKGLIPHLHEDREAAAHIRELVPFGGSMPTELSIRWTSLFSRSAIEASMMPIQSVMVPIKGTVQVNDTLSTVISTMLFHRVDLVAVLDGEKVAGVVLMTNIFDIVAQFIMEYGQPPAADSGKGGNDG</sequence>
<evidence type="ECO:0000259" key="3">
    <source>
        <dbReference type="PROSITE" id="PS51371"/>
    </source>
</evidence>
<evidence type="ECO:0000313" key="5">
    <source>
        <dbReference type="Proteomes" id="UP000598633"/>
    </source>
</evidence>
<dbReference type="Gene3D" id="3.40.50.300">
    <property type="entry name" value="P-loop containing nucleotide triphosphate hydrolases"/>
    <property type="match status" value="1"/>
</dbReference>
<dbReference type="InterPro" id="IPR000644">
    <property type="entry name" value="CBS_dom"/>
</dbReference>
<keyword evidence="1" id="KW-0129">CBS domain</keyword>
<dbReference type="Gene3D" id="3.10.580.10">
    <property type="entry name" value="CBS-domain"/>
    <property type="match status" value="1"/>
</dbReference>
<organism evidence="4 5">
    <name type="scientific">Candidatus Sulfomarinibacter kjeldsenii</name>
    <dbReference type="NCBI Taxonomy" id="2885994"/>
    <lineage>
        <taxon>Bacteria</taxon>
        <taxon>Pseudomonadati</taxon>
        <taxon>Acidobacteriota</taxon>
        <taxon>Thermoanaerobaculia</taxon>
        <taxon>Thermoanaerobaculales</taxon>
        <taxon>Candidatus Sulfomarinibacteraceae</taxon>
        <taxon>Candidatus Sulfomarinibacter</taxon>
    </lineage>
</organism>
<evidence type="ECO:0000313" key="4">
    <source>
        <dbReference type="EMBL" id="MBD3870467.1"/>
    </source>
</evidence>
<reference evidence="4 5" key="1">
    <citation type="submission" date="2020-08" db="EMBL/GenBank/DDBJ databases">
        <title>Acidobacteriota in marine sediments use diverse sulfur dissimilation pathways.</title>
        <authorList>
            <person name="Wasmund K."/>
        </authorList>
    </citation>
    <scope>NUCLEOTIDE SEQUENCE [LARGE SCALE GENOMIC DNA]</scope>
    <source>
        <strain evidence="4">MAG AM3-A</strain>
    </source>
</reference>
<dbReference type="Pfam" id="PF00571">
    <property type="entry name" value="CBS"/>
    <property type="match status" value="1"/>
</dbReference>